<evidence type="ECO:0000313" key="12">
    <source>
        <dbReference type="EMBL" id="KRT85735.1"/>
    </source>
</evidence>
<gene>
    <name evidence="12" type="ORF">AMK59_2954</name>
</gene>
<keyword evidence="4" id="KW-0677">Repeat</keyword>
<dbReference type="InterPro" id="IPR018108">
    <property type="entry name" value="MCP_transmembrane"/>
</dbReference>
<keyword evidence="13" id="KW-1185">Reference proteome</keyword>
<protein>
    <submittedName>
        <fullName evidence="12">Mitochondrial carrier protein</fullName>
    </submittedName>
</protein>
<evidence type="ECO:0000256" key="7">
    <source>
        <dbReference type="ARBA" id="ARBA00023128"/>
    </source>
</evidence>
<proteinExistence type="inferred from homology"/>
<evidence type="ECO:0000256" key="10">
    <source>
        <dbReference type="RuleBase" id="RU000488"/>
    </source>
</evidence>
<evidence type="ECO:0000256" key="2">
    <source>
        <dbReference type="ARBA" id="ARBA00006375"/>
    </source>
</evidence>
<evidence type="ECO:0000256" key="1">
    <source>
        <dbReference type="ARBA" id="ARBA00004374"/>
    </source>
</evidence>
<evidence type="ECO:0000313" key="13">
    <source>
        <dbReference type="Proteomes" id="UP000051574"/>
    </source>
</evidence>
<dbReference type="Pfam" id="PF00153">
    <property type="entry name" value="Mito_carr"/>
    <property type="match status" value="2"/>
</dbReference>
<dbReference type="OrthoDB" id="10253709at2759"/>
<dbReference type="Gene3D" id="1.50.40.10">
    <property type="entry name" value="Mitochondrial carrier domain"/>
    <property type="match status" value="1"/>
</dbReference>
<evidence type="ECO:0000256" key="9">
    <source>
        <dbReference type="PROSITE-ProRule" id="PRU00282"/>
    </source>
</evidence>
<dbReference type="Proteomes" id="UP000051574">
    <property type="component" value="Unassembled WGS sequence"/>
</dbReference>
<keyword evidence="7" id="KW-0496">Mitochondrion</keyword>
<keyword evidence="8 9" id="KW-0472">Membrane</keyword>
<dbReference type="PROSITE" id="PS50920">
    <property type="entry name" value="SOLCAR"/>
    <property type="match status" value="1"/>
</dbReference>
<comment type="similarity">
    <text evidence="2 10">Belongs to the mitochondrial carrier (TC 2.A.29) family.</text>
</comment>
<keyword evidence="3 9" id="KW-0812">Transmembrane</keyword>
<dbReference type="SUPFAM" id="SSF103506">
    <property type="entry name" value="Mitochondrial carrier"/>
    <property type="match status" value="1"/>
</dbReference>
<evidence type="ECO:0000256" key="6">
    <source>
        <dbReference type="ARBA" id="ARBA00022989"/>
    </source>
</evidence>
<dbReference type="PANTHER" id="PTHR10780:SF18">
    <property type="entry name" value="LD43650P"/>
    <property type="match status" value="1"/>
</dbReference>
<dbReference type="InterPro" id="IPR023395">
    <property type="entry name" value="MCP_dom_sf"/>
</dbReference>
<dbReference type="EMBL" id="LJIG01001205">
    <property type="protein sequence ID" value="KRT85735.1"/>
    <property type="molecule type" value="Genomic_DNA"/>
</dbReference>
<feature type="compositionally biased region" description="Basic and acidic residues" evidence="11">
    <location>
        <begin position="122"/>
        <end position="133"/>
    </location>
</feature>
<evidence type="ECO:0000256" key="8">
    <source>
        <dbReference type="ARBA" id="ARBA00023136"/>
    </source>
</evidence>
<dbReference type="AlphaFoldDB" id="A0A0T6BFS0"/>
<evidence type="ECO:0000256" key="4">
    <source>
        <dbReference type="ARBA" id="ARBA00022737"/>
    </source>
</evidence>
<feature type="region of interest" description="Disordered" evidence="11">
    <location>
        <begin position="114"/>
        <end position="133"/>
    </location>
</feature>
<keyword evidence="6" id="KW-1133">Transmembrane helix</keyword>
<evidence type="ECO:0000256" key="3">
    <source>
        <dbReference type="ARBA" id="ARBA00022692"/>
    </source>
</evidence>
<evidence type="ECO:0000256" key="5">
    <source>
        <dbReference type="ARBA" id="ARBA00022787"/>
    </source>
</evidence>
<dbReference type="PANTHER" id="PTHR10780">
    <property type="entry name" value="MITOCHONDRIAL CARRIER HOMOLOG"/>
    <property type="match status" value="1"/>
</dbReference>
<keyword evidence="10" id="KW-0813">Transport</keyword>
<reference evidence="12 13" key="1">
    <citation type="submission" date="2015-09" db="EMBL/GenBank/DDBJ databases">
        <title>Draft genome of the scarab beetle Oryctes borbonicus.</title>
        <authorList>
            <person name="Meyer J.M."/>
            <person name="Markov G.V."/>
            <person name="Baskaran P."/>
            <person name="Herrmann M."/>
            <person name="Sommer R.J."/>
            <person name="Roedelsperger C."/>
        </authorList>
    </citation>
    <scope>NUCLEOTIDE SEQUENCE [LARGE SCALE GENOMIC DNA]</scope>
    <source>
        <strain evidence="12">OB123</strain>
        <tissue evidence="12">Whole animal</tissue>
    </source>
</reference>
<keyword evidence="5" id="KW-1000">Mitochondrion outer membrane</keyword>
<name>A0A0T6BFS0_9SCAR</name>
<feature type="repeat" description="Solcar" evidence="9">
    <location>
        <begin position="137"/>
        <end position="225"/>
    </location>
</feature>
<comment type="caution">
    <text evidence="12">The sequence shown here is derived from an EMBL/GenBank/DDBJ whole genome shotgun (WGS) entry which is preliminary data.</text>
</comment>
<evidence type="ECO:0000256" key="11">
    <source>
        <dbReference type="SAM" id="MobiDB-lite"/>
    </source>
</evidence>
<accession>A0A0T6BFS0</accession>
<comment type="subcellular location">
    <subcellularLocation>
        <location evidence="1">Mitochondrion outer membrane</location>
        <topology evidence="1">Multi-pass membrane protein</topology>
    </subcellularLocation>
</comment>
<sequence>MSKQKEVKNNWSNYAVRIVVNTASHPLEYAKVLIQLGHEPVPPRPSTTLFGKPALKLPNIFEYVKYIKSVDGLTGCYRGLFPKVCGNLVCAITTEKVLEKLQYEVNRKNDDLKDDELDGDEFQEHKNDGTKQEDEKAKFIKNLKKDLISRVSSIIISHPFHVITIRMMAQFVGHETKYSGLFSSIVEVYRENGFLGFFSGLVPRVIGDIIFSILASTATYAVNTYIFEETELQMYTSATMSFIASAITYPFQVVANCMAVSRSGLIAGQPPAMPLYNNWVSCWLDLSRQNQLKRGSSLLIRYYVGPQVVISGRAVPVPKKDHLNLHF</sequence>
<organism evidence="12 13">
    <name type="scientific">Oryctes borbonicus</name>
    <dbReference type="NCBI Taxonomy" id="1629725"/>
    <lineage>
        <taxon>Eukaryota</taxon>
        <taxon>Metazoa</taxon>
        <taxon>Ecdysozoa</taxon>
        <taxon>Arthropoda</taxon>
        <taxon>Hexapoda</taxon>
        <taxon>Insecta</taxon>
        <taxon>Pterygota</taxon>
        <taxon>Neoptera</taxon>
        <taxon>Endopterygota</taxon>
        <taxon>Coleoptera</taxon>
        <taxon>Polyphaga</taxon>
        <taxon>Scarabaeiformia</taxon>
        <taxon>Scarabaeidae</taxon>
        <taxon>Dynastinae</taxon>
        <taxon>Oryctes</taxon>
    </lineage>
</organism>
<dbReference type="GO" id="GO:0005741">
    <property type="term" value="C:mitochondrial outer membrane"/>
    <property type="evidence" value="ECO:0007669"/>
    <property type="project" value="UniProtKB-SubCell"/>
</dbReference>